<gene>
    <name evidence="1" type="ordered locus">Metfor_2192</name>
</gene>
<dbReference type="EMBL" id="CP003167">
    <property type="protein sequence ID" value="AGB03198.1"/>
    <property type="molecule type" value="Genomic_DNA"/>
</dbReference>
<dbReference type="InterPro" id="IPR028082">
    <property type="entry name" value="Peripla_BP_I"/>
</dbReference>
<dbReference type="Gene3D" id="3.40.50.2300">
    <property type="match status" value="2"/>
</dbReference>
<dbReference type="InParanoid" id="L0HIS7"/>
<dbReference type="AlphaFoldDB" id="L0HIS7"/>
<dbReference type="PROSITE" id="PS51257">
    <property type="entry name" value="PROKAR_LIPOPROTEIN"/>
    <property type="match status" value="1"/>
</dbReference>
<dbReference type="GeneID" id="14309584"/>
<dbReference type="STRING" id="593750.Metfor_2192"/>
<reference evidence="2" key="1">
    <citation type="submission" date="2011-12" db="EMBL/GenBank/DDBJ databases">
        <title>Complete sequence of Methanoregula formicicum SMSP.</title>
        <authorList>
            <person name="Lucas S."/>
            <person name="Han J."/>
            <person name="Lapidus A."/>
            <person name="Cheng J.-F."/>
            <person name="Goodwin L."/>
            <person name="Pitluck S."/>
            <person name="Peters L."/>
            <person name="Ovchinnikova G."/>
            <person name="Teshima H."/>
            <person name="Detter J.C."/>
            <person name="Han C."/>
            <person name="Tapia R."/>
            <person name="Land M."/>
            <person name="Hauser L."/>
            <person name="Kyrpides N."/>
            <person name="Ivanova N."/>
            <person name="Pagani I."/>
            <person name="Imachi H."/>
            <person name="Tamaki H."/>
            <person name="Sekiguchi Y."/>
            <person name="Kamagata Y."/>
            <person name="Cadillo-Quiroz H."/>
            <person name="Zinder S."/>
            <person name="Liu W.-T."/>
            <person name="Woyke T."/>
        </authorList>
    </citation>
    <scope>NUCLEOTIDE SEQUENCE [LARGE SCALE GENOMIC DNA]</scope>
    <source>
        <strain evidence="2">DSM 22288 / NBRC 105244 / SMSP</strain>
    </source>
</reference>
<dbReference type="HOGENOM" id="CLU_810406_0_0_2"/>
<sequence length="342" mass="36615" precursor="true">MTRNVFFIFTILSLTLLVGAILVAGCSGTGQEKNSSSGKVWHVGVLSGMAFFADTEDGFREKMAELGYTEGKNIVYDSRKMVGFDQPAYQSALQEFRDNKVDLVLVFPTEASQEAKAAMKGTGIPVVFANVFTEETGLIESVRQPGGDITGVRWGGPDLALQRYEVMRELAPGAKRMLIPYQRGYPTTTSQLIALRTAASADGITLVEIPVDNATELEAELNKQAASITGKDTAILAIAEPLFVTPNSFAVIGEFADAHAIPAGGPSMSVNGHETVFGLAPRSVPQGRQAAILADKIFRGTPAGGIPVVTAENYFQLNYRQAQQLGLPVSEGLLSRADKILR</sequence>
<dbReference type="CDD" id="cd06325">
    <property type="entry name" value="PBP1_ABC_unchar_transporter"/>
    <property type="match status" value="1"/>
</dbReference>
<reference evidence="1 2" key="2">
    <citation type="journal article" date="2014" name="Genome Announc.">
        <title>Complete Genome Sequence of Methanoregula formicica SMSPT, a Mesophilic Hydrogenotrophic Methanogen Isolated from a Methanogenic Upflow Anaerobic Sludge Blanket Reactor.</title>
        <authorList>
            <person name="Yamamoto K."/>
            <person name="Tamaki H."/>
            <person name="Cadillo-Quiroz H."/>
            <person name="Imachi H."/>
            <person name="Kyrpides N."/>
            <person name="Woyke T."/>
            <person name="Goodwin L."/>
            <person name="Zinder S.H."/>
            <person name="Kamagata Y."/>
            <person name="Liu W.T."/>
        </authorList>
    </citation>
    <scope>NUCLEOTIDE SEQUENCE [LARGE SCALE GENOMIC DNA]</scope>
    <source>
        <strain evidence="2">DSM 22288 / NBRC 105244 / SMSP</strain>
    </source>
</reference>
<organism evidence="1 2">
    <name type="scientific">Methanoregula formicica (strain DSM 22288 / NBRC 105244 / SMSP)</name>
    <dbReference type="NCBI Taxonomy" id="593750"/>
    <lineage>
        <taxon>Archaea</taxon>
        <taxon>Methanobacteriati</taxon>
        <taxon>Methanobacteriota</taxon>
        <taxon>Stenosarchaea group</taxon>
        <taxon>Methanomicrobia</taxon>
        <taxon>Methanomicrobiales</taxon>
        <taxon>Methanoregulaceae</taxon>
        <taxon>Methanoregula</taxon>
    </lineage>
</organism>
<dbReference type="PANTHER" id="PTHR35271:SF1">
    <property type="entry name" value="ABC TRANSPORTER, SUBSTRATE-BINDING LIPOPROTEIN"/>
    <property type="match status" value="1"/>
</dbReference>
<dbReference type="RefSeq" id="WP_015286161.1">
    <property type="nucleotide sequence ID" value="NC_019943.1"/>
</dbReference>
<protein>
    <submittedName>
        <fullName evidence="1">ABC-type uncharacterized transport system, periplasmic component</fullName>
    </submittedName>
</protein>
<accession>L0HIS7</accession>
<proteinExistence type="predicted"/>
<dbReference type="InterPro" id="IPR007487">
    <property type="entry name" value="ABC_transpt-TYRBP-like"/>
</dbReference>
<dbReference type="KEGG" id="mfo:Metfor_2192"/>
<evidence type="ECO:0000313" key="1">
    <source>
        <dbReference type="EMBL" id="AGB03198.1"/>
    </source>
</evidence>
<evidence type="ECO:0000313" key="2">
    <source>
        <dbReference type="Proteomes" id="UP000010824"/>
    </source>
</evidence>
<name>L0HIS7_METFS</name>
<keyword evidence="2" id="KW-1185">Reference proteome</keyword>
<dbReference type="Pfam" id="PF04392">
    <property type="entry name" value="ABC_sub_bind"/>
    <property type="match status" value="1"/>
</dbReference>
<dbReference type="SUPFAM" id="SSF53822">
    <property type="entry name" value="Periplasmic binding protein-like I"/>
    <property type="match status" value="1"/>
</dbReference>
<dbReference type="PANTHER" id="PTHR35271">
    <property type="entry name" value="ABC TRANSPORTER, SUBSTRATE-BINDING LIPOPROTEIN-RELATED"/>
    <property type="match status" value="1"/>
</dbReference>
<dbReference type="Proteomes" id="UP000010824">
    <property type="component" value="Chromosome"/>
</dbReference>